<feature type="region of interest" description="Disordered" evidence="1">
    <location>
        <begin position="1"/>
        <end position="23"/>
    </location>
</feature>
<name>A0A7W8C2J6_9BACT</name>
<dbReference type="PANTHER" id="PTHR33169">
    <property type="entry name" value="PADR-FAMILY TRANSCRIPTIONAL REGULATOR"/>
    <property type="match status" value="1"/>
</dbReference>
<sequence length="199" mass="21359">MKTLKKLKTPLPPDEEHGADCTDRTNFSVPENSHFEGCACTGKNLTRLVRPAILAVLARENLHGYLILERLAERAMFNEQPADPAGIYRVLKSMELEGLVTCAWDMQGSGPARRQYALTGRGRSCLSQWLGTLEEYLASVEDIVDNARSALAAAPLANPVAAAAASRQNQTAAGPVQSCRCAAKPLSGSIDSSDPFSDS</sequence>
<proteinExistence type="predicted"/>
<feature type="domain" description="Transcription regulator PadR N-terminal" evidence="2">
    <location>
        <begin position="53"/>
        <end position="127"/>
    </location>
</feature>
<accession>A0A7W8C2J6</accession>
<protein>
    <submittedName>
        <fullName evidence="3">DNA-binding PadR family transcriptional regulator</fullName>
    </submittedName>
</protein>
<organism evidence="3 4">
    <name type="scientific">Desulfovibrio intestinalis</name>
    <dbReference type="NCBI Taxonomy" id="58621"/>
    <lineage>
        <taxon>Bacteria</taxon>
        <taxon>Pseudomonadati</taxon>
        <taxon>Thermodesulfobacteriota</taxon>
        <taxon>Desulfovibrionia</taxon>
        <taxon>Desulfovibrionales</taxon>
        <taxon>Desulfovibrionaceae</taxon>
        <taxon>Desulfovibrio</taxon>
    </lineage>
</organism>
<dbReference type="InterPro" id="IPR052509">
    <property type="entry name" value="Metal_resp_DNA-bind_regulator"/>
</dbReference>
<dbReference type="Proteomes" id="UP000539075">
    <property type="component" value="Unassembled WGS sequence"/>
</dbReference>
<dbReference type="Gene3D" id="1.10.10.10">
    <property type="entry name" value="Winged helix-like DNA-binding domain superfamily/Winged helix DNA-binding domain"/>
    <property type="match status" value="1"/>
</dbReference>
<dbReference type="RefSeq" id="WP_183718533.1">
    <property type="nucleotide sequence ID" value="NZ_JACHGO010000003.1"/>
</dbReference>
<dbReference type="InterPro" id="IPR036390">
    <property type="entry name" value="WH_DNA-bd_sf"/>
</dbReference>
<evidence type="ECO:0000259" key="2">
    <source>
        <dbReference type="Pfam" id="PF03551"/>
    </source>
</evidence>
<gene>
    <name evidence="3" type="ORF">HNQ38_001272</name>
</gene>
<dbReference type="InterPro" id="IPR005149">
    <property type="entry name" value="Tscrpt_reg_PadR_N"/>
</dbReference>
<evidence type="ECO:0000256" key="1">
    <source>
        <dbReference type="SAM" id="MobiDB-lite"/>
    </source>
</evidence>
<dbReference type="GO" id="GO:0003677">
    <property type="term" value="F:DNA binding"/>
    <property type="evidence" value="ECO:0007669"/>
    <property type="project" value="UniProtKB-KW"/>
</dbReference>
<evidence type="ECO:0000313" key="3">
    <source>
        <dbReference type="EMBL" id="MBB5143184.1"/>
    </source>
</evidence>
<keyword evidence="4" id="KW-1185">Reference proteome</keyword>
<dbReference type="AlphaFoldDB" id="A0A7W8C2J6"/>
<dbReference type="EMBL" id="JACHGO010000003">
    <property type="protein sequence ID" value="MBB5143184.1"/>
    <property type="molecule type" value="Genomic_DNA"/>
</dbReference>
<comment type="caution">
    <text evidence="3">The sequence shown here is derived from an EMBL/GenBank/DDBJ whole genome shotgun (WGS) entry which is preliminary data.</text>
</comment>
<feature type="compositionally biased region" description="Basic and acidic residues" evidence="1">
    <location>
        <begin position="14"/>
        <end position="23"/>
    </location>
</feature>
<dbReference type="SUPFAM" id="SSF46785">
    <property type="entry name" value="Winged helix' DNA-binding domain"/>
    <property type="match status" value="1"/>
</dbReference>
<dbReference type="Pfam" id="PF03551">
    <property type="entry name" value="PadR"/>
    <property type="match status" value="1"/>
</dbReference>
<reference evidence="3 4" key="1">
    <citation type="submission" date="2020-08" db="EMBL/GenBank/DDBJ databases">
        <title>Genomic Encyclopedia of Type Strains, Phase IV (KMG-IV): sequencing the most valuable type-strain genomes for metagenomic binning, comparative biology and taxonomic classification.</title>
        <authorList>
            <person name="Goeker M."/>
        </authorList>
    </citation>
    <scope>NUCLEOTIDE SEQUENCE [LARGE SCALE GENOMIC DNA]</scope>
    <source>
        <strain evidence="3 4">DSM 11275</strain>
    </source>
</reference>
<dbReference type="InterPro" id="IPR036388">
    <property type="entry name" value="WH-like_DNA-bd_sf"/>
</dbReference>
<dbReference type="PANTHER" id="PTHR33169:SF14">
    <property type="entry name" value="TRANSCRIPTIONAL REGULATOR RV3488"/>
    <property type="match status" value="1"/>
</dbReference>
<evidence type="ECO:0000313" key="4">
    <source>
        <dbReference type="Proteomes" id="UP000539075"/>
    </source>
</evidence>
<keyword evidence="3" id="KW-0238">DNA-binding</keyword>